<dbReference type="GO" id="GO:0045504">
    <property type="term" value="F:dynein heavy chain binding"/>
    <property type="evidence" value="ECO:0007669"/>
    <property type="project" value="TreeGrafter"/>
</dbReference>
<keyword evidence="3" id="KW-0677">Repeat</keyword>
<keyword evidence="6" id="KW-1185">Reference proteome</keyword>
<keyword evidence="2" id="KW-0853">WD repeat</keyword>
<dbReference type="PANTHER" id="PTHR12442:SF22">
    <property type="entry name" value="CYTOPLASMIC DYNEIN 1 INTERMEDIATE CHAIN-RELATED"/>
    <property type="match status" value="1"/>
</dbReference>
<evidence type="ECO:0000256" key="4">
    <source>
        <dbReference type="SAM" id="Coils"/>
    </source>
</evidence>
<name>G8JQR6_ERECY</name>
<dbReference type="RefSeq" id="XP_003645867.1">
    <property type="nucleotide sequence ID" value="XM_003645819.1"/>
</dbReference>
<keyword evidence="1" id="KW-0963">Cytoplasm</keyword>
<protein>
    <submittedName>
        <fullName evidence="5">Uncharacterized protein</fullName>
    </submittedName>
</protein>
<dbReference type="InterPro" id="IPR015943">
    <property type="entry name" value="WD40/YVTN_repeat-like_dom_sf"/>
</dbReference>
<dbReference type="Proteomes" id="UP000006790">
    <property type="component" value="Chromosome 3"/>
</dbReference>
<dbReference type="STRING" id="931890.G8JQR6"/>
<dbReference type="PANTHER" id="PTHR12442">
    <property type="entry name" value="DYNEIN INTERMEDIATE CHAIN"/>
    <property type="match status" value="1"/>
</dbReference>
<dbReference type="FunCoup" id="G8JQR6">
    <property type="interactions" value="77"/>
</dbReference>
<dbReference type="GeneID" id="11469168"/>
<sequence>MEDRLQHLDEMKKKLKQLRERRPLLASSFSPATSLGTGESKKIDNGFVSHLLKGIDKIPKNQSHQGTGLEHGSSISVSVQTDEMIEHEVSEVLVDNEVQKIDVITYEKAVQTDMIDTDDEGDQKLKSEVSMIEESAESVGHSIGEVTSSIGSEYEELGTKLKPLIVTSQNISLETTTFALLEVLENKENLTNRNQLQENEYFAYSHEFNLEFVQDTSPICVSVDYHQGFILVLTQLESNIRQYNTLTVCNVINFETGEIVDTVQFQGQTLIKGEFIVVKDSKILTMLLTSYNGKTILYELRAVAAKAGGKTKSIPKIERNVISRNYHNWPIYAVWQHHVRESKVLTASTDGTIRELNLIDLKPVLDPTSWNGVKVVPFSRSELILKEQYGNSKYLSQLTKLSMYDEVTIKAICTFHNDPSSIYAGCEDGGIYKIVIEKGEGKRNIKLSLDNNGFIPVAQSETDSNYSPKERDENGDKEDDIALNQEPLFHLGSVTALFPCSNFSGLMLSCGMDWKCILWDVPNNQRIFTIELDSPVICCDIFTLPHDKGQSYLALLTALEFHIYEINLSSTHTHLGNTLWSLNIAPKRIFSISATKTRHQLSMFTHFKLVHQQEQCYVILGGDGPTLECYRIIS</sequence>
<feature type="coiled-coil region" evidence="4">
    <location>
        <begin position="1"/>
        <end position="28"/>
    </location>
</feature>
<dbReference type="HOGENOM" id="CLU_020687_0_0_1"/>
<dbReference type="GO" id="GO:0010970">
    <property type="term" value="P:transport along microtubule"/>
    <property type="evidence" value="ECO:0007669"/>
    <property type="project" value="TreeGrafter"/>
</dbReference>
<reference evidence="6" key="1">
    <citation type="journal article" date="2012" name="G3 (Bethesda)">
        <title>Pichia sorbitophila, an interspecies yeast hybrid reveals early steps of genome resolution following polyploidization.</title>
        <authorList>
            <person name="Leh Louis V."/>
            <person name="Despons L."/>
            <person name="Friedrich A."/>
            <person name="Martin T."/>
            <person name="Durrens P."/>
            <person name="Casaregola S."/>
            <person name="Neuveglise C."/>
            <person name="Fairhead C."/>
            <person name="Marck C."/>
            <person name="Cruz J.A."/>
            <person name="Straub M.L."/>
            <person name="Kugler V."/>
            <person name="Sacerdot C."/>
            <person name="Uzunov Z."/>
            <person name="Thierry A."/>
            <person name="Weiss S."/>
            <person name="Bleykasten C."/>
            <person name="De Montigny J."/>
            <person name="Jacques N."/>
            <person name="Jung P."/>
            <person name="Lemaire M."/>
            <person name="Mallet S."/>
            <person name="Morel G."/>
            <person name="Richard G.F."/>
            <person name="Sarkar A."/>
            <person name="Savel G."/>
            <person name="Schacherer J."/>
            <person name="Seret M.L."/>
            <person name="Talla E."/>
            <person name="Samson G."/>
            <person name="Jubin C."/>
            <person name="Poulain J."/>
            <person name="Vacherie B."/>
            <person name="Barbe V."/>
            <person name="Pelletier E."/>
            <person name="Sherman D.J."/>
            <person name="Westhof E."/>
            <person name="Weissenbach J."/>
            <person name="Baret P.V."/>
            <person name="Wincker P."/>
            <person name="Gaillardin C."/>
            <person name="Dujon B."/>
            <person name="Souciet J.L."/>
        </authorList>
    </citation>
    <scope>NUCLEOTIDE SEQUENCE [LARGE SCALE GENOMIC DNA]</scope>
    <source>
        <strain evidence="6">CBS 270.75 / DBVPG 7215 / KCTC 17166 / NRRL Y-17582</strain>
    </source>
</reference>
<dbReference type="EMBL" id="CP002499">
    <property type="protein sequence ID" value="AET39050.1"/>
    <property type="molecule type" value="Genomic_DNA"/>
</dbReference>
<dbReference type="AlphaFoldDB" id="G8JQR6"/>
<evidence type="ECO:0000256" key="3">
    <source>
        <dbReference type="ARBA" id="ARBA00022737"/>
    </source>
</evidence>
<accession>G8JQR6</accession>
<keyword evidence="4" id="KW-0175">Coiled coil</keyword>
<dbReference type="OrthoDB" id="366230at2759"/>
<dbReference type="InParanoid" id="G8JQR6"/>
<evidence type="ECO:0000313" key="5">
    <source>
        <dbReference type="EMBL" id="AET39050.1"/>
    </source>
</evidence>
<evidence type="ECO:0000256" key="2">
    <source>
        <dbReference type="ARBA" id="ARBA00022574"/>
    </source>
</evidence>
<proteinExistence type="predicted"/>
<dbReference type="SUPFAM" id="SSF50978">
    <property type="entry name" value="WD40 repeat-like"/>
    <property type="match status" value="1"/>
</dbReference>
<dbReference type="InterPro" id="IPR036322">
    <property type="entry name" value="WD40_repeat_dom_sf"/>
</dbReference>
<dbReference type="eggNOG" id="ENOG502R5J2">
    <property type="taxonomic scope" value="Eukaryota"/>
</dbReference>
<dbReference type="KEGG" id="erc:Ecym_3583"/>
<dbReference type="Gene3D" id="2.130.10.10">
    <property type="entry name" value="YVTN repeat-like/Quinoprotein amine dehydrogenase"/>
    <property type="match status" value="1"/>
</dbReference>
<organism evidence="5 6">
    <name type="scientific">Eremothecium cymbalariae (strain CBS 270.75 / DBVPG 7215 / KCTC 17166 / NRRL Y-17582)</name>
    <name type="common">Yeast</name>
    <dbReference type="NCBI Taxonomy" id="931890"/>
    <lineage>
        <taxon>Eukaryota</taxon>
        <taxon>Fungi</taxon>
        <taxon>Dikarya</taxon>
        <taxon>Ascomycota</taxon>
        <taxon>Saccharomycotina</taxon>
        <taxon>Saccharomycetes</taxon>
        <taxon>Saccharomycetales</taxon>
        <taxon>Saccharomycetaceae</taxon>
        <taxon>Eremothecium</taxon>
    </lineage>
</organism>
<dbReference type="GO" id="GO:0045503">
    <property type="term" value="F:dynein light chain binding"/>
    <property type="evidence" value="ECO:0007669"/>
    <property type="project" value="TreeGrafter"/>
</dbReference>
<dbReference type="OMA" id="NIMELSC"/>
<evidence type="ECO:0000313" key="6">
    <source>
        <dbReference type="Proteomes" id="UP000006790"/>
    </source>
</evidence>
<dbReference type="GO" id="GO:0005868">
    <property type="term" value="C:cytoplasmic dynein complex"/>
    <property type="evidence" value="ECO:0007669"/>
    <property type="project" value="TreeGrafter"/>
</dbReference>
<dbReference type="InterPro" id="IPR050687">
    <property type="entry name" value="Dynein_IC"/>
</dbReference>
<gene>
    <name evidence="5" type="ordered locus">Ecym_3583</name>
</gene>
<evidence type="ECO:0000256" key="1">
    <source>
        <dbReference type="ARBA" id="ARBA00022490"/>
    </source>
</evidence>